<feature type="region of interest" description="Disordered" evidence="1">
    <location>
        <begin position="347"/>
        <end position="368"/>
    </location>
</feature>
<feature type="compositionally biased region" description="Polar residues" evidence="1">
    <location>
        <begin position="357"/>
        <end position="368"/>
    </location>
</feature>
<dbReference type="Proteomes" id="UP001373496">
    <property type="component" value="Unassembled WGS sequence"/>
</dbReference>
<accession>A0ABU8E851</accession>
<keyword evidence="2" id="KW-0472">Membrane</keyword>
<evidence type="ECO:0000256" key="1">
    <source>
        <dbReference type="SAM" id="MobiDB-lite"/>
    </source>
</evidence>
<dbReference type="RefSeq" id="WP_225234004.1">
    <property type="nucleotide sequence ID" value="NZ_JBAPLV010000016.1"/>
</dbReference>
<feature type="transmembrane region" description="Helical" evidence="2">
    <location>
        <begin position="31"/>
        <end position="51"/>
    </location>
</feature>
<organism evidence="4 5">
    <name type="scientific">Klenkia terrae</name>
    <dbReference type="NCBI Taxonomy" id="1052259"/>
    <lineage>
        <taxon>Bacteria</taxon>
        <taxon>Bacillati</taxon>
        <taxon>Actinomycetota</taxon>
        <taxon>Actinomycetes</taxon>
        <taxon>Geodermatophilales</taxon>
        <taxon>Geodermatophilaceae</taxon>
        <taxon>Klenkia</taxon>
    </lineage>
</organism>
<dbReference type="Gene3D" id="3.30.70.270">
    <property type="match status" value="1"/>
</dbReference>
<name>A0ABU8E851_9ACTN</name>
<keyword evidence="4" id="KW-0808">Transferase</keyword>
<keyword evidence="2" id="KW-0812">Transmembrane</keyword>
<dbReference type="NCBIfam" id="TIGR00254">
    <property type="entry name" value="GGDEF"/>
    <property type="match status" value="1"/>
</dbReference>
<protein>
    <submittedName>
        <fullName evidence="4">GGDEF domain-containing protein</fullName>
        <ecNumber evidence="4">2.7.7.65</ecNumber>
    </submittedName>
</protein>
<dbReference type="SUPFAM" id="SSF55073">
    <property type="entry name" value="Nucleotide cyclase"/>
    <property type="match status" value="1"/>
</dbReference>
<proteinExistence type="predicted"/>
<dbReference type="InterPro" id="IPR043128">
    <property type="entry name" value="Rev_trsase/Diguanyl_cyclase"/>
</dbReference>
<dbReference type="PROSITE" id="PS50887">
    <property type="entry name" value="GGDEF"/>
    <property type="match status" value="1"/>
</dbReference>
<dbReference type="EC" id="2.7.7.65" evidence="4"/>
<dbReference type="PANTHER" id="PTHR45138">
    <property type="entry name" value="REGULATORY COMPONENTS OF SENSORY TRANSDUCTION SYSTEM"/>
    <property type="match status" value="1"/>
</dbReference>
<comment type="caution">
    <text evidence="4">The sequence shown here is derived from an EMBL/GenBank/DDBJ whole genome shotgun (WGS) entry which is preliminary data.</text>
</comment>
<reference evidence="4 5" key="1">
    <citation type="submission" date="2024-03" db="EMBL/GenBank/DDBJ databases">
        <title>Draft genome sequence of Klenkia terrae.</title>
        <authorList>
            <person name="Duangmal K."/>
            <person name="Chantavorakit T."/>
        </authorList>
    </citation>
    <scope>NUCLEOTIDE SEQUENCE [LARGE SCALE GENOMIC DNA]</scope>
    <source>
        <strain evidence="4 5">JCM 17786</strain>
    </source>
</reference>
<dbReference type="CDD" id="cd01949">
    <property type="entry name" value="GGDEF"/>
    <property type="match status" value="1"/>
</dbReference>
<dbReference type="InterPro" id="IPR000160">
    <property type="entry name" value="GGDEF_dom"/>
</dbReference>
<evidence type="ECO:0000313" key="4">
    <source>
        <dbReference type="EMBL" id="MEI4279789.1"/>
    </source>
</evidence>
<dbReference type="InterPro" id="IPR050469">
    <property type="entry name" value="Diguanylate_Cyclase"/>
</dbReference>
<evidence type="ECO:0000313" key="5">
    <source>
        <dbReference type="Proteomes" id="UP001373496"/>
    </source>
</evidence>
<feature type="transmembrane region" description="Helical" evidence="2">
    <location>
        <begin position="90"/>
        <end position="108"/>
    </location>
</feature>
<evidence type="ECO:0000256" key="2">
    <source>
        <dbReference type="SAM" id="Phobius"/>
    </source>
</evidence>
<dbReference type="EMBL" id="JBAPLV010000016">
    <property type="protein sequence ID" value="MEI4279789.1"/>
    <property type="molecule type" value="Genomic_DNA"/>
</dbReference>
<dbReference type="SMART" id="SM00267">
    <property type="entry name" value="GGDEF"/>
    <property type="match status" value="1"/>
</dbReference>
<evidence type="ECO:0000259" key="3">
    <source>
        <dbReference type="PROSITE" id="PS50887"/>
    </source>
</evidence>
<sequence>MTTPPVTDAAPDARARGRLQRWFGTRDPRSAARLAVWVMLPAAAVQAGFALLVDQGLVADVGSWLTVAVLLAASAALARVDPQQLDARGVLALIPLGGAVILSTLNWVTSDTSAAAQVFAVLPTLWAASQLRAPGAWLVAGLSGISNAVLVLHLEPLERAIPDAAFVAATLSMATALLVHAGHRQERLVAELREQATVDALTGLVTRHVLDAAMAGAVGGGSGHGTALVLVDVDHFKTINDQRGHPVGDDALRHLAEVLRRAVRDGDAIVSRLGGDELAVLLSSCPVDVAERRAHDLVAAVRANPLPLADGGFLPMTVSVGVAQSPTHARDPRELYSTADRALYEAKRGGRDRAVAATTTPTGPLSAA</sequence>
<keyword evidence="2" id="KW-1133">Transmembrane helix</keyword>
<feature type="transmembrane region" description="Helical" evidence="2">
    <location>
        <begin position="57"/>
        <end position="78"/>
    </location>
</feature>
<keyword evidence="5" id="KW-1185">Reference proteome</keyword>
<dbReference type="GO" id="GO:0052621">
    <property type="term" value="F:diguanylate cyclase activity"/>
    <property type="evidence" value="ECO:0007669"/>
    <property type="project" value="UniProtKB-EC"/>
</dbReference>
<dbReference type="Pfam" id="PF00990">
    <property type="entry name" value="GGDEF"/>
    <property type="match status" value="1"/>
</dbReference>
<feature type="domain" description="GGDEF" evidence="3">
    <location>
        <begin position="224"/>
        <end position="359"/>
    </location>
</feature>
<dbReference type="InterPro" id="IPR029787">
    <property type="entry name" value="Nucleotide_cyclase"/>
</dbReference>
<keyword evidence="4" id="KW-0548">Nucleotidyltransferase</keyword>
<gene>
    <name evidence="4" type="ORF">UXQ13_15065</name>
</gene>
<dbReference type="PANTHER" id="PTHR45138:SF9">
    <property type="entry name" value="DIGUANYLATE CYCLASE DGCM-RELATED"/>
    <property type="match status" value="1"/>
</dbReference>